<keyword evidence="4" id="KW-1185">Reference proteome</keyword>
<proteinExistence type="predicted"/>
<dbReference type="Proteomes" id="UP000518752">
    <property type="component" value="Unassembled WGS sequence"/>
</dbReference>
<comment type="caution">
    <text evidence="3">The sequence shown here is derived from an EMBL/GenBank/DDBJ whole genome shotgun (WGS) entry which is preliminary data.</text>
</comment>
<name>A0A8H5HPW3_9AGAR</name>
<evidence type="ECO:0000313" key="4">
    <source>
        <dbReference type="Proteomes" id="UP000518752"/>
    </source>
</evidence>
<feature type="region of interest" description="Disordered" evidence="1">
    <location>
        <begin position="1"/>
        <end position="55"/>
    </location>
</feature>
<reference evidence="3 4" key="1">
    <citation type="journal article" date="2020" name="ISME J.">
        <title>Uncovering the hidden diversity of litter-decomposition mechanisms in mushroom-forming fungi.</title>
        <authorList>
            <person name="Floudas D."/>
            <person name="Bentzer J."/>
            <person name="Ahren D."/>
            <person name="Johansson T."/>
            <person name="Persson P."/>
            <person name="Tunlid A."/>
        </authorList>
    </citation>
    <scope>NUCLEOTIDE SEQUENCE [LARGE SCALE GENOMIC DNA]</scope>
    <source>
        <strain evidence="3 4">CBS 406.79</strain>
    </source>
</reference>
<feature type="domain" description="DUF6532" evidence="2">
    <location>
        <begin position="340"/>
        <end position="457"/>
    </location>
</feature>
<accession>A0A8H5HPW3</accession>
<dbReference type="Pfam" id="PF20149">
    <property type="entry name" value="DUF6532"/>
    <property type="match status" value="1"/>
</dbReference>
<protein>
    <recommendedName>
        <fullName evidence="2">DUF6532 domain-containing protein</fullName>
    </recommendedName>
</protein>
<dbReference type="EMBL" id="JAACJN010000032">
    <property type="protein sequence ID" value="KAF5387451.1"/>
    <property type="molecule type" value="Genomic_DNA"/>
</dbReference>
<evidence type="ECO:0000259" key="2">
    <source>
        <dbReference type="Pfam" id="PF20149"/>
    </source>
</evidence>
<feature type="compositionally biased region" description="Basic and acidic residues" evidence="1">
    <location>
        <begin position="23"/>
        <end position="53"/>
    </location>
</feature>
<dbReference type="OrthoDB" id="2755811at2759"/>
<sequence>MSPMSSRMSLRRRPKTTVAPKEPIPRTREEQRADKDQKEATKQEAKATTELKKKTAIIRIESHLDKQATELELLTSLRPDLDLVTVISLADNDLTATGPAQPKATHTSTEDVDQLSASEAVDTDIGSTDASKPLADPGSEDEDEDARAVQKLEDEVRKQQEIAEKKAGRIASGSKRPGSAISITAKRSKPNEIGGLRSDWKKTINKNKKATSSHSSVASTDGVTFEVIDDGGEFKKEENLEVAQSERGGKSQGNSKTGVVEVKLEAVDANLVAQEERDTGKPAQPPKPRVKINDLPLVSTSDRDVWNKTIMPGLISWTGTQGRQFEVNAEPDFRTAQTPQIRNYRSKFGATGLNAVTNYLEENGKDQEEQKEMVAELLHHDAFIYESAGKTRQTSTGAFRGKLVMCTFAFYLTWAIAAPTVDDDKYPIGALALAVVAVQRALNIWKPGYNTLHTQSKSANKDLKRRPRNHANSFDNKYSAEVRRFVEVIKGLTDEKWENIFTISEGFMIDIPNAGAGPALKEARGAGAFDDPGLEEVNPSSDGLLLENRIILSP</sequence>
<evidence type="ECO:0000256" key="1">
    <source>
        <dbReference type="SAM" id="MobiDB-lite"/>
    </source>
</evidence>
<organism evidence="3 4">
    <name type="scientific">Collybiopsis confluens</name>
    <dbReference type="NCBI Taxonomy" id="2823264"/>
    <lineage>
        <taxon>Eukaryota</taxon>
        <taxon>Fungi</taxon>
        <taxon>Dikarya</taxon>
        <taxon>Basidiomycota</taxon>
        <taxon>Agaricomycotina</taxon>
        <taxon>Agaricomycetes</taxon>
        <taxon>Agaricomycetidae</taxon>
        <taxon>Agaricales</taxon>
        <taxon>Marasmiineae</taxon>
        <taxon>Omphalotaceae</taxon>
        <taxon>Collybiopsis</taxon>
    </lineage>
</organism>
<dbReference type="AlphaFoldDB" id="A0A8H5HPW3"/>
<evidence type="ECO:0000313" key="3">
    <source>
        <dbReference type="EMBL" id="KAF5387451.1"/>
    </source>
</evidence>
<gene>
    <name evidence="3" type="ORF">D9757_007823</name>
</gene>
<dbReference type="InterPro" id="IPR045341">
    <property type="entry name" value="DUF6532"/>
</dbReference>
<feature type="region of interest" description="Disordered" evidence="1">
    <location>
        <begin position="274"/>
        <end position="293"/>
    </location>
</feature>
<feature type="compositionally biased region" description="Basic and acidic residues" evidence="1">
    <location>
        <begin position="146"/>
        <end position="167"/>
    </location>
</feature>
<feature type="region of interest" description="Disordered" evidence="1">
    <location>
        <begin position="95"/>
        <end position="200"/>
    </location>
</feature>